<accession>S3IYE7</accession>
<sequence length="116" mass="12681">MLSTGKAIPSGAEKRSIFRMFCLLVFTGDNIRVFRVMERVGNIRAVRVTTVKNTPHFRAVNQRCVPASGFSGVRFGLSYPLVVMALFGVFTAEVQLHPVAAQAGQPGRDIPPFPGF</sequence>
<evidence type="ECO:0000313" key="1">
    <source>
        <dbReference type="EMBL" id="EPF17990.1"/>
    </source>
</evidence>
<protein>
    <submittedName>
        <fullName evidence="1">Uncharacterized protein</fullName>
    </submittedName>
</protein>
<proteinExistence type="predicted"/>
<name>S3IYE7_9ENTR</name>
<dbReference type="HOGENOM" id="CLU_2092401_0_0_6"/>
<gene>
    <name evidence="1" type="ORF">HMPREF0201_01399</name>
</gene>
<reference evidence="1 2" key="1">
    <citation type="submission" date="2013-04" db="EMBL/GenBank/DDBJ databases">
        <authorList>
            <person name="Weinstock G."/>
            <person name="Sodergren E."/>
            <person name="Lobos E.A."/>
            <person name="Fulton L."/>
            <person name="Fulton R."/>
            <person name="Courtney L."/>
            <person name="Fronick C."/>
            <person name="O'Laughlin M."/>
            <person name="Godfrey J."/>
            <person name="Wilson R.M."/>
            <person name="Miner T."/>
            <person name="Farmer C."/>
            <person name="Delehaunty K."/>
            <person name="Cordes M."/>
            <person name="Minx P."/>
            <person name="Tomlinson C."/>
            <person name="Chen J."/>
            <person name="Wollam A."/>
            <person name="Pepin K.H."/>
            <person name="Palsikar V.B."/>
            <person name="Zhang X."/>
            <person name="Suruliraj S."/>
            <person name="Perna N.T."/>
            <person name="Plunkett G."/>
            <person name="Warren W."/>
            <person name="Mitreva M."/>
            <person name="Mardis E.R."/>
            <person name="Wilson R.K."/>
        </authorList>
    </citation>
    <scope>NUCLEOTIDE SEQUENCE [LARGE SCALE GENOMIC DNA]</scope>
    <source>
        <strain evidence="1 2">DSM 4568</strain>
    </source>
</reference>
<dbReference type="AlphaFoldDB" id="S3IYE7"/>
<evidence type="ECO:0000313" key="2">
    <source>
        <dbReference type="Proteomes" id="UP000014585"/>
    </source>
</evidence>
<comment type="caution">
    <text evidence="1">The sequence shown here is derived from an EMBL/GenBank/DDBJ whole genome shotgun (WGS) entry which is preliminary data.</text>
</comment>
<dbReference type="Proteomes" id="UP000014585">
    <property type="component" value="Unassembled WGS sequence"/>
</dbReference>
<organism evidence="1 2">
    <name type="scientific">Cedecea davisae DSM 4568</name>
    <dbReference type="NCBI Taxonomy" id="566551"/>
    <lineage>
        <taxon>Bacteria</taxon>
        <taxon>Pseudomonadati</taxon>
        <taxon>Pseudomonadota</taxon>
        <taxon>Gammaproteobacteria</taxon>
        <taxon>Enterobacterales</taxon>
        <taxon>Enterobacteriaceae</taxon>
        <taxon>Cedecea</taxon>
    </lineage>
</organism>
<dbReference type="EMBL" id="ATDT01000009">
    <property type="protein sequence ID" value="EPF17990.1"/>
    <property type="molecule type" value="Genomic_DNA"/>
</dbReference>